<keyword evidence="2" id="KW-1185">Reference proteome</keyword>
<gene>
    <name evidence="1" type="ORF">HD841_000699</name>
</gene>
<reference evidence="1 2" key="1">
    <citation type="submission" date="2020-08" db="EMBL/GenBank/DDBJ databases">
        <title>The Agave Microbiome: Exploring the role of microbial communities in plant adaptations to desert environments.</title>
        <authorList>
            <person name="Partida-Martinez L.P."/>
        </authorList>
    </citation>
    <scope>NUCLEOTIDE SEQUENCE [LARGE SCALE GENOMIC DNA]</scope>
    <source>
        <strain evidence="1 2">AS2.3</strain>
    </source>
</reference>
<dbReference type="EMBL" id="JACCBY010000001">
    <property type="protein sequence ID" value="NYD88930.1"/>
    <property type="molecule type" value="Genomic_DNA"/>
</dbReference>
<protein>
    <submittedName>
        <fullName evidence="1">Uncharacterized protein</fullName>
    </submittedName>
</protein>
<dbReference type="Proteomes" id="UP000517753">
    <property type="component" value="Unassembled WGS sequence"/>
</dbReference>
<evidence type="ECO:0000313" key="2">
    <source>
        <dbReference type="Proteomes" id="UP000517753"/>
    </source>
</evidence>
<sequence length="91" mass="10294">MRRQQRITVELSVQILRAAMASGDRIDPAAAPVRLALRCLWPHCPERWPLVQFWEGGQGTHDIGRAQSMTASFHGIIRQLRRSGAWSDTTD</sequence>
<accession>A0A7Y9FKD0</accession>
<name>A0A7Y9FKD0_9SPHN</name>
<dbReference type="RefSeq" id="WP_179507464.1">
    <property type="nucleotide sequence ID" value="NZ_JACCBY010000001.1"/>
</dbReference>
<organism evidence="1 2">
    <name type="scientific">Sphingomonas melonis</name>
    <dbReference type="NCBI Taxonomy" id="152682"/>
    <lineage>
        <taxon>Bacteria</taxon>
        <taxon>Pseudomonadati</taxon>
        <taxon>Pseudomonadota</taxon>
        <taxon>Alphaproteobacteria</taxon>
        <taxon>Sphingomonadales</taxon>
        <taxon>Sphingomonadaceae</taxon>
        <taxon>Sphingomonas</taxon>
    </lineage>
</organism>
<proteinExistence type="predicted"/>
<evidence type="ECO:0000313" key="1">
    <source>
        <dbReference type="EMBL" id="NYD88930.1"/>
    </source>
</evidence>
<comment type="caution">
    <text evidence="1">The sequence shown here is derived from an EMBL/GenBank/DDBJ whole genome shotgun (WGS) entry which is preliminary data.</text>
</comment>
<dbReference type="AlphaFoldDB" id="A0A7Y9FKD0"/>